<keyword evidence="1" id="KW-0732">Signal</keyword>
<dbReference type="EMBL" id="GGFL01009086">
    <property type="protein sequence ID" value="MBW73264.1"/>
    <property type="molecule type" value="Transcribed_RNA"/>
</dbReference>
<evidence type="ECO:0000256" key="1">
    <source>
        <dbReference type="SAM" id="SignalP"/>
    </source>
</evidence>
<feature type="signal peptide" evidence="1">
    <location>
        <begin position="1"/>
        <end position="32"/>
    </location>
</feature>
<accession>A0A2M4D6Q5</accession>
<dbReference type="AlphaFoldDB" id="A0A2M4D6Q5"/>
<feature type="chain" id="PRO_5014967077" evidence="1">
    <location>
        <begin position="33"/>
        <end position="81"/>
    </location>
</feature>
<protein>
    <submittedName>
        <fullName evidence="2">Putative secreted protein</fullName>
    </submittedName>
</protein>
<reference evidence="2" key="1">
    <citation type="submission" date="2018-01" db="EMBL/GenBank/DDBJ databases">
        <title>An insight into the sialome of Amazonian anophelines.</title>
        <authorList>
            <person name="Ribeiro J.M."/>
            <person name="Scarpassa V."/>
            <person name="Calvo E."/>
        </authorList>
    </citation>
    <scope>NUCLEOTIDE SEQUENCE</scope>
</reference>
<name>A0A2M4D6Q5_ANODA</name>
<organism evidence="2">
    <name type="scientific">Anopheles darlingi</name>
    <name type="common">Mosquito</name>
    <dbReference type="NCBI Taxonomy" id="43151"/>
    <lineage>
        <taxon>Eukaryota</taxon>
        <taxon>Metazoa</taxon>
        <taxon>Ecdysozoa</taxon>
        <taxon>Arthropoda</taxon>
        <taxon>Hexapoda</taxon>
        <taxon>Insecta</taxon>
        <taxon>Pterygota</taxon>
        <taxon>Neoptera</taxon>
        <taxon>Endopterygota</taxon>
        <taxon>Diptera</taxon>
        <taxon>Nematocera</taxon>
        <taxon>Culicoidea</taxon>
        <taxon>Culicidae</taxon>
        <taxon>Anophelinae</taxon>
        <taxon>Anopheles</taxon>
    </lineage>
</organism>
<proteinExistence type="predicted"/>
<evidence type="ECO:0000313" key="2">
    <source>
        <dbReference type="EMBL" id="MBW73264.1"/>
    </source>
</evidence>
<sequence>MQESRKRRKLLIWLKMAPPMVVLVLFIEQAQSFCGTSHLPSQRPKWRQCAVVITDSFELPSPIRYWKDVGSVVAGSRLSVR</sequence>